<protein>
    <recommendedName>
        <fullName evidence="5">Vacuolar membrane protein</fullName>
    </recommendedName>
</protein>
<feature type="compositionally biased region" description="Pro residues" evidence="1">
    <location>
        <begin position="1"/>
        <end position="18"/>
    </location>
</feature>
<dbReference type="PANTHER" id="PTHR31735">
    <property type="entry name" value="VACUOLAR MEMBRANE PROTEIN YPL162C"/>
    <property type="match status" value="1"/>
</dbReference>
<proteinExistence type="predicted"/>
<feature type="compositionally biased region" description="Low complexity" evidence="1">
    <location>
        <begin position="441"/>
        <end position="450"/>
    </location>
</feature>
<dbReference type="Proteomes" id="UP000433876">
    <property type="component" value="Unassembled WGS sequence"/>
</dbReference>
<dbReference type="AlphaFoldDB" id="A0A8S8ZP14"/>
<evidence type="ECO:0008006" key="5">
    <source>
        <dbReference type="Google" id="ProtNLM"/>
    </source>
</evidence>
<dbReference type="Pfam" id="PF12400">
    <property type="entry name" value="STIMATE"/>
    <property type="match status" value="1"/>
</dbReference>
<keyword evidence="2" id="KW-0472">Membrane</keyword>
<dbReference type="InterPro" id="IPR022127">
    <property type="entry name" value="STIMATE/YPL162C"/>
</dbReference>
<feature type="transmembrane region" description="Helical" evidence="2">
    <location>
        <begin position="374"/>
        <end position="395"/>
    </location>
</feature>
<feature type="compositionally biased region" description="Acidic residues" evidence="1">
    <location>
        <begin position="490"/>
        <end position="499"/>
    </location>
</feature>
<feature type="transmembrane region" description="Helical" evidence="2">
    <location>
        <begin position="334"/>
        <end position="354"/>
    </location>
</feature>
<feature type="compositionally biased region" description="Gly residues" evidence="1">
    <location>
        <begin position="468"/>
        <end position="479"/>
    </location>
</feature>
<dbReference type="VEuPathDB" id="FungiDB:SMAC_00608"/>
<evidence type="ECO:0000313" key="4">
    <source>
        <dbReference type="Proteomes" id="UP000433876"/>
    </source>
</evidence>
<feature type="compositionally biased region" description="Low complexity" evidence="1">
    <location>
        <begin position="505"/>
        <end position="516"/>
    </location>
</feature>
<dbReference type="GO" id="GO:0016020">
    <property type="term" value="C:membrane"/>
    <property type="evidence" value="ECO:0007669"/>
    <property type="project" value="TreeGrafter"/>
</dbReference>
<reference evidence="3 4" key="1">
    <citation type="submission" date="2017-07" db="EMBL/GenBank/DDBJ databases">
        <title>Genome sequence of the Sordaria macrospora wild type strain R19027.</title>
        <authorList>
            <person name="Nowrousian M."/>
            <person name="Teichert I."/>
            <person name="Kueck U."/>
        </authorList>
    </citation>
    <scope>NUCLEOTIDE SEQUENCE [LARGE SCALE GENOMIC DNA]</scope>
    <source>
        <strain evidence="3 4">R19027</strain>
        <tissue evidence="3">Mycelium</tissue>
    </source>
</reference>
<feature type="region of interest" description="Disordered" evidence="1">
    <location>
        <begin position="130"/>
        <end position="154"/>
    </location>
</feature>
<evidence type="ECO:0000313" key="3">
    <source>
        <dbReference type="EMBL" id="KAA8630042.1"/>
    </source>
</evidence>
<keyword evidence="2" id="KW-0812">Transmembrane</keyword>
<feature type="region of interest" description="Disordered" evidence="1">
    <location>
        <begin position="1"/>
        <end position="25"/>
    </location>
</feature>
<evidence type="ECO:0000256" key="2">
    <source>
        <dbReference type="SAM" id="Phobius"/>
    </source>
</evidence>
<feature type="transmembrane region" description="Helical" evidence="2">
    <location>
        <begin position="269"/>
        <end position="292"/>
    </location>
</feature>
<feature type="region of interest" description="Disordered" evidence="1">
    <location>
        <begin position="409"/>
        <end position="537"/>
    </location>
</feature>
<gene>
    <name evidence="3" type="ORF">SMACR_00608</name>
</gene>
<dbReference type="PANTHER" id="PTHR31735:SF1">
    <property type="entry name" value="VACUOLAR MEMBRANE PROTEIN YPL162C"/>
    <property type="match status" value="1"/>
</dbReference>
<feature type="compositionally biased region" description="Basic and acidic residues" evidence="1">
    <location>
        <begin position="522"/>
        <end position="537"/>
    </location>
</feature>
<feature type="compositionally biased region" description="Low complexity" evidence="1">
    <location>
        <begin position="130"/>
        <end position="153"/>
    </location>
</feature>
<evidence type="ECO:0000256" key="1">
    <source>
        <dbReference type="SAM" id="MobiDB-lite"/>
    </source>
</evidence>
<dbReference type="OMA" id="DNNTECR"/>
<name>A0A8S8ZP14_SORMA</name>
<keyword evidence="2" id="KW-1133">Transmembrane helix</keyword>
<accession>A0A8S8ZP14</accession>
<organism evidence="3 4">
    <name type="scientific">Sordaria macrospora</name>
    <dbReference type="NCBI Taxonomy" id="5147"/>
    <lineage>
        <taxon>Eukaryota</taxon>
        <taxon>Fungi</taxon>
        <taxon>Dikarya</taxon>
        <taxon>Ascomycota</taxon>
        <taxon>Pezizomycotina</taxon>
        <taxon>Sordariomycetes</taxon>
        <taxon>Sordariomycetidae</taxon>
        <taxon>Sordariales</taxon>
        <taxon>Sordariaceae</taxon>
        <taxon>Sordaria</taxon>
    </lineage>
</organism>
<dbReference type="EMBL" id="NMPR01000116">
    <property type="protein sequence ID" value="KAA8630042.1"/>
    <property type="molecule type" value="Genomic_DNA"/>
</dbReference>
<feature type="transmembrane region" description="Helical" evidence="2">
    <location>
        <begin position="161"/>
        <end position="183"/>
    </location>
</feature>
<comment type="caution">
    <text evidence="3">The sequence shown here is derived from an EMBL/GenBank/DDBJ whole genome shotgun (WGS) entry which is preliminary data.</text>
</comment>
<sequence>MFPLQQPPPPGPLAPGPGPLGATTPHLSFSQHRDVDIRVDGPPVVATIPPYHRVRIGTVSGLRRRLGGEAAAGADIRPDYFVDPRVGTELHDTVDAEDTLEPQPFESFPHVVDVDPPALAGTVVSITMAPASQPTSTPQPTSPTSASPMSQQTDNNTECRLLGSFAILVQIALGCLAISSLVYKRWRERPQRPVKIWFFDVSKQVFGSVLVHAANVFMSMLTSGKFEIKVVDPVAAAVGTKMVRRALEYGILSARGGSEDEYTPNPCSFYLLNLAIDTTLGIPILILLVRLISRGLTYTRLGQPPESLQSGNYTPLDSPPGTKPRWGWWFKQSIIYFIGLLGMKFFVLIIFMVFPWISRIGDWALGWTEGNERLQIAFVMMIFPLIMNALQYYIIDSYIKKQESIPEDGAESEGLVTGRGDAEAANPQERDGRGSVYSVISGSDAGSSSGDDSDDEGELPKDKVTKGGKSGRTGKGVKGGVKTKVRETPAGEEEYDPAVDGDTPTVIGSSSSAVSGITGGSIREERLKESDSLISHD</sequence>
<feature type="transmembrane region" description="Helical" evidence="2">
    <location>
        <begin position="204"/>
        <end position="222"/>
    </location>
</feature>